<comment type="caution">
    <text evidence="2">The sequence shown here is derived from an EMBL/GenBank/DDBJ whole genome shotgun (WGS) entry which is preliminary data.</text>
</comment>
<accession>A0A813DMG9</accession>
<dbReference type="AlphaFoldDB" id="A0A813DMG9"/>
<dbReference type="EMBL" id="CAJNNW010036584">
    <property type="protein sequence ID" value="CAE8735754.1"/>
    <property type="molecule type" value="Genomic_DNA"/>
</dbReference>
<dbReference type="Gene3D" id="3.40.30.10">
    <property type="entry name" value="Glutaredoxin"/>
    <property type="match status" value="2"/>
</dbReference>
<dbReference type="PANTHER" id="PTHR34573">
    <property type="entry name" value="VKC DOMAIN-CONTAINING PROTEIN"/>
    <property type="match status" value="1"/>
</dbReference>
<evidence type="ECO:0000313" key="2">
    <source>
        <dbReference type="EMBL" id="CAE8589870.1"/>
    </source>
</evidence>
<dbReference type="Proteomes" id="UP000626109">
    <property type="component" value="Unassembled WGS sequence"/>
</dbReference>
<dbReference type="OrthoDB" id="445442at2759"/>
<protein>
    <recommendedName>
        <fullName evidence="1">Thioredoxin domain-containing protein</fullName>
    </recommendedName>
</protein>
<dbReference type="InterPro" id="IPR036249">
    <property type="entry name" value="Thioredoxin-like_sf"/>
</dbReference>
<dbReference type="PANTHER" id="PTHR34573:SF1">
    <property type="entry name" value="VITAMIN K EPOXIDE REDUCTASE DOMAIN-CONTAINING PROTEIN"/>
    <property type="match status" value="1"/>
</dbReference>
<dbReference type="PROSITE" id="PS51352">
    <property type="entry name" value="THIOREDOXIN_2"/>
    <property type="match status" value="1"/>
</dbReference>
<evidence type="ECO:0000259" key="1">
    <source>
        <dbReference type="PROSITE" id="PS51352"/>
    </source>
</evidence>
<organism evidence="2 4">
    <name type="scientific">Polarella glacialis</name>
    <name type="common">Dinoflagellate</name>
    <dbReference type="NCBI Taxonomy" id="89957"/>
    <lineage>
        <taxon>Eukaryota</taxon>
        <taxon>Sar</taxon>
        <taxon>Alveolata</taxon>
        <taxon>Dinophyceae</taxon>
        <taxon>Suessiales</taxon>
        <taxon>Suessiaceae</taxon>
        <taxon>Polarella</taxon>
    </lineage>
</organism>
<name>A0A813DMG9_POLGL</name>
<dbReference type="Proteomes" id="UP000654075">
    <property type="component" value="Unassembled WGS sequence"/>
</dbReference>
<proteinExistence type="predicted"/>
<dbReference type="SUPFAM" id="SSF52833">
    <property type="entry name" value="Thioredoxin-like"/>
    <property type="match status" value="2"/>
</dbReference>
<feature type="domain" description="Thioredoxin" evidence="1">
    <location>
        <begin position="168"/>
        <end position="304"/>
    </location>
</feature>
<dbReference type="EMBL" id="CAJNNV010003939">
    <property type="protein sequence ID" value="CAE8589870.1"/>
    <property type="molecule type" value="Genomic_DNA"/>
</dbReference>
<keyword evidence="4" id="KW-1185">Reference proteome</keyword>
<sequence length="460" mass="47426">MQDVLAFRLPSWAVCYTKAIATPLASRVLRSKVVGFRRLRDRRSTRFLLATCWGLLAASCISALIENGAGSSSQDCFITPTAQVGQRASRAGSLSGTPAASSVLQCGGATYATGNNNLEHDAVISFARQQVATLLEGSVAAASAVLLLALAWGSSALPALAEASPTAISQAEASPTAISPPAILEKSSQRALTVGKALAERRAIFFGTYWCPFCDKERQALGSDVFANQPGKKSAGSALVRYVECDARGTDAQPDLCAAAGVSSYPTWALSDPKAAGGRPFVLIPGAKGLAGLERVTGLAPLAEAPEVMRKSGPQELAVAKALTDRGATMYGTYWCGYCDAQRQLFGKEAWGKVPYVECDPGCKGAQPAKCDAANIEGVPEWIFPDGRHIGGVLTMDRILELLNPVAQAPVPVPVSSAPAAAPFIVAGAGASTVLPMPGVEACEDCKLGVGGSAGAAAAK</sequence>
<evidence type="ECO:0000313" key="3">
    <source>
        <dbReference type="EMBL" id="CAE8735754.1"/>
    </source>
</evidence>
<dbReference type="InterPro" id="IPR013766">
    <property type="entry name" value="Thioredoxin_domain"/>
</dbReference>
<evidence type="ECO:0000313" key="4">
    <source>
        <dbReference type="Proteomes" id="UP000654075"/>
    </source>
</evidence>
<reference evidence="2" key="1">
    <citation type="submission" date="2021-02" db="EMBL/GenBank/DDBJ databases">
        <authorList>
            <person name="Dougan E. K."/>
            <person name="Rhodes N."/>
            <person name="Thang M."/>
            <person name="Chan C."/>
        </authorList>
    </citation>
    <scope>NUCLEOTIDE SEQUENCE</scope>
</reference>
<gene>
    <name evidence="2" type="ORF">PGLA1383_LOCUS8600</name>
    <name evidence="3" type="ORF">PGLA2088_LOCUS48004</name>
</gene>